<dbReference type="Proteomes" id="UP000608754">
    <property type="component" value="Unassembled WGS sequence"/>
</dbReference>
<organism evidence="3 4">
    <name type="scientific">Faecalibacter rhinopitheci</name>
    <dbReference type="NCBI Taxonomy" id="2779678"/>
    <lineage>
        <taxon>Bacteria</taxon>
        <taxon>Pseudomonadati</taxon>
        <taxon>Bacteroidota</taxon>
        <taxon>Flavobacteriia</taxon>
        <taxon>Flavobacteriales</taxon>
        <taxon>Weeksellaceae</taxon>
        <taxon>Faecalibacter</taxon>
    </lineage>
</organism>
<feature type="domain" description="MobA/VirD2-like nuclease" evidence="2">
    <location>
        <begin position="17"/>
        <end position="144"/>
    </location>
</feature>
<feature type="coiled-coil region" evidence="1">
    <location>
        <begin position="256"/>
        <end position="286"/>
    </location>
</feature>
<dbReference type="InterPro" id="IPR005094">
    <property type="entry name" value="Endonuclease_MobA/VirD2"/>
</dbReference>
<comment type="caution">
    <text evidence="3">The sequence shown here is derived from an EMBL/GenBank/DDBJ whole genome shotgun (WGS) entry which is preliminary data.</text>
</comment>
<dbReference type="Pfam" id="PF03432">
    <property type="entry name" value="Relaxase"/>
    <property type="match status" value="1"/>
</dbReference>
<reference evidence="3" key="1">
    <citation type="submission" date="2020-10" db="EMBL/GenBank/DDBJ databases">
        <authorList>
            <person name="Lu T."/>
            <person name="Wang Q."/>
            <person name="Han X."/>
        </authorList>
    </citation>
    <scope>NUCLEOTIDE SEQUENCE</scope>
    <source>
        <strain evidence="3">WQ 117</strain>
    </source>
</reference>
<accession>A0A8J7KEF2</accession>
<dbReference type="EMBL" id="JADGIK010000015">
    <property type="protein sequence ID" value="MBF0598366.1"/>
    <property type="molecule type" value="Genomic_DNA"/>
</dbReference>
<name>A0A8J7KEF2_9FLAO</name>
<protein>
    <submittedName>
        <fullName evidence="3">Relaxase/mobilization nuclease domain-containing protein</fullName>
    </submittedName>
</protein>
<sequence>MISKASSILGSAQSINYIMKEEKNSYELCRNDLIGEKGTELLAEMREVQKMNNLCKKNTFSIVLSPSNDAKHSPKILREFAEKHLENLGLKDNQYIAYVHQNTKATHIHIIANRINDKGKALNDSYIGFKAQHSAESIAKEYGLTSAKDVRKERKMEVDFDKSIIKEIKSNIYKAHNQSVLNSRNRRFDEYIQQMYDKGFIVKPTINKGGKLQGFRIKDKQSDLDFKASEIHKNCSIKTMAEKGVHFENITFQIPIENNAKLVQKEEERKEQIKTEKQEIREVERVENRSYRTKR</sequence>
<dbReference type="AlphaFoldDB" id="A0A8J7KEF2"/>
<evidence type="ECO:0000259" key="2">
    <source>
        <dbReference type="Pfam" id="PF03432"/>
    </source>
</evidence>
<gene>
    <name evidence="3" type="ORF">IM532_13095</name>
</gene>
<evidence type="ECO:0000313" key="3">
    <source>
        <dbReference type="EMBL" id="MBF0598366.1"/>
    </source>
</evidence>
<proteinExistence type="predicted"/>
<evidence type="ECO:0000313" key="4">
    <source>
        <dbReference type="Proteomes" id="UP000608754"/>
    </source>
</evidence>
<evidence type="ECO:0000256" key="1">
    <source>
        <dbReference type="SAM" id="Coils"/>
    </source>
</evidence>
<keyword evidence="4" id="KW-1185">Reference proteome</keyword>
<keyword evidence="1" id="KW-0175">Coiled coil</keyword>
<dbReference type="RefSeq" id="WP_194183951.1">
    <property type="nucleotide sequence ID" value="NZ_JADGIK010000015.1"/>
</dbReference>